<dbReference type="RefSeq" id="WP_020580537.1">
    <property type="nucleotide sequence ID" value="NZ_JOJP01000001.1"/>
</dbReference>
<dbReference type="EMBL" id="JOJP01000001">
    <property type="protein sequence ID" value="KEI70841.1"/>
    <property type="molecule type" value="Genomic_DNA"/>
</dbReference>
<proteinExistence type="predicted"/>
<evidence type="ECO:0000313" key="2">
    <source>
        <dbReference type="Proteomes" id="UP000027997"/>
    </source>
</evidence>
<dbReference type="AlphaFoldDB" id="A0A081K9L5"/>
<comment type="caution">
    <text evidence="1">The sequence shown here is derived from an EMBL/GenBank/DDBJ whole genome shotgun (WGS) entry which is preliminary data.</text>
</comment>
<gene>
    <name evidence="1" type="ORF">GV64_08840</name>
</gene>
<dbReference type="Proteomes" id="UP000027997">
    <property type="component" value="Unassembled WGS sequence"/>
</dbReference>
<sequence>MEKKQAHSTQQLSDVIEKMNQAENALPISKDMYRRQLSISFNQQELQVNTQHRQVIDLFFKSLPESQRLNIIISVAPSSAGEPFKTLNDSWSRLQSLKAILAQYSKEIELIYQPELDLDSATIHAVGGKNVQ</sequence>
<organism evidence="1 2">
    <name type="scientific">Endozoicomonas elysicola</name>
    <dbReference type="NCBI Taxonomy" id="305900"/>
    <lineage>
        <taxon>Bacteria</taxon>
        <taxon>Pseudomonadati</taxon>
        <taxon>Pseudomonadota</taxon>
        <taxon>Gammaproteobacteria</taxon>
        <taxon>Oceanospirillales</taxon>
        <taxon>Endozoicomonadaceae</taxon>
        <taxon>Endozoicomonas</taxon>
    </lineage>
</organism>
<evidence type="ECO:0000313" key="1">
    <source>
        <dbReference type="EMBL" id="KEI70841.1"/>
    </source>
</evidence>
<accession>A0A081K9L5</accession>
<keyword evidence="2" id="KW-1185">Reference proteome</keyword>
<name>A0A081K9L5_9GAMM</name>
<dbReference type="STRING" id="305900.GV64_08840"/>
<protein>
    <submittedName>
        <fullName evidence="1">Uncharacterized protein</fullName>
    </submittedName>
</protein>
<reference evidence="1 2" key="1">
    <citation type="submission" date="2014-06" db="EMBL/GenBank/DDBJ databases">
        <title>Whole Genome Sequences of Three Symbiotic Endozoicomonas Bacteria.</title>
        <authorList>
            <person name="Neave M.J."/>
            <person name="Apprill A."/>
            <person name="Voolstra C.R."/>
        </authorList>
    </citation>
    <scope>NUCLEOTIDE SEQUENCE [LARGE SCALE GENOMIC DNA]</scope>
    <source>
        <strain evidence="1 2">DSM 22380</strain>
    </source>
</reference>